<name>A0A7J8JCJ5_ROUAE</name>
<keyword evidence="2" id="KW-1185">Reference proteome</keyword>
<protein>
    <submittedName>
        <fullName evidence="1">Cilia and flagella associated protein 54</fullName>
    </submittedName>
</protein>
<keyword evidence="1" id="KW-0282">Flagellum</keyword>
<organism evidence="1 2">
    <name type="scientific">Rousettus aegyptiacus</name>
    <name type="common">Egyptian fruit bat</name>
    <name type="synonym">Pteropus aegyptiacus</name>
    <dbReference type="NCBI Taxonomy" id="9407"/>
    <lineage>
        <taxon>Eukaryota</taxon>
        <taxon>Metazoa</taxon>
        <taxon>Chordata</taxon>
        <taxon>Craniata</taxon>
        <taxon>Vertebrata</taxon>
        <taxon>Euteleostomi</taxon>
        <taxon>Mammalia</taxon>
        <taxon>Eutheria</taxon>
        <taxon>Laurasiatheria</taxon>
        <taxon>Chiroptera</taxon>
        <taxon>Yinpterochiroptera</taxon>
        <taxon>Pteropodoidea</taxon>
        <taxon>Pteropodidae</taxon>
        <taxon>Rousettinae</taxon>
        <taxon>Rousettus</taxon>
    </lineage>
</organism>
<comment type="caution">
    <text evidence="1">The sequence shown here is derived from an EMBL/GenBank/DDBJ whole genome shotgun (WGS) entry which is preliminary data.</text>
</comment>
<evidence type="ECO:0000313" key="1">
    <source>
        <dbReference type="EMBL" id="KAF6494200.1"/>
    </source>
</evidence>
<accession>A0A7J8JCJ5</accession>
<proteinExistence type="predicted"/>
<dbReference type="GO" id="GO:0060271">
    <property type="term" value="P:cilium assembly"/>
    <property type="evidence" value="ECO:0007669"/>
    <property type="project" value="TreeGrafter"/>
</dbReference>
<reference evidence="1 2" key="1">
    <citation type="journal article" date="2020" name="Nature">
        <title>Six reference-quality genomes reveal evolution of bat adaptations.</title>
        <authorList>
            <person name="Jebb D."/>
            <person name="Huang Z."/>
            <person name="Pippel M."/>
            <person name="Hughes G.M."/>
            <person name="Lavrichenko K."/>
            <person name="Devanna P."/>
            <person name="Winkler S."/>
            <person name="Jermiin L.S."/>
            <person name="Skirmuntt E.C."/>
            <person name="Katzourakis A."/>
            <person name="Burkitt-Gray L."/>
            <person name="Ray D.A."/>
            <person name="Sullivan K.A.M."/>
            <person name="Roscito J.G."/>
            <person name="Kirilenko B.M."/>
            <person name="Davalos L.M."/>
            <person name="Corthals A.P."/>
            <person name="Power M.L."/>
            <person name="Jones G."/>
            <person name="Ransome R.D."/>
            <person name="Dechmann D.K.N."/>
            <person name="Locatelli A.G."/>
            <person name="Puechmaille S.J."/>
            <person name="Fedrigo O."/>
            <person name="Jarvis E.D."/>
            <person name="Hiller M."/>
            <person name="Vernes S.C."/>
            <person name="Myers E.W."/>
            <person name="Teeling E.C."/>
        </authorList>
    </citation>
    <scope>NUCLEOTIDE SEQUENCE [LARGE SCALE GENOMIC DNA]</scope>
    <source>
        <strain evidence="1">MRouAeg1</strain>
        <tissue evidence="1">Muscle</tissue>
    </source>
</reference>
<gene>
    <name evidence="1" type="ORF">HJG63_002748</name>
</gene>
<sequence>MSFTSFCRLHSDILAETSSILLYLFLRNIFVTSDIKIKEENLFCDNIKGNEISPSQQIARLIECERVLVALELSSYLNDSSYTLQAVTQCYGLLAPIIYHNIVLVPVVQILIKCIVVLQGLPNIIHSKKHVATFESIQHMIACCIFYIAKILRSWKEYDLAVIIINYGKKMLEITLGCKSLFGTTDQEEIQEEGSKKSSKNKKPPQIISSEKINEQLVLMETNLLKLTKQYITSELSGAEDPIFLYPIVFNWSIKGAVKEVMKFKQKPRFLEFFTQVMLKCMNDEKFHLMVEITNPVYDFMKRRNDSLLEIKKMKYRDSIFYKKAAKPVKKFKAVMMEIGRTTEVQRKRSRKRETLRDFFAKNPSISEMTDHERNKRADVRKIAHRFLVDNLNPLIFSYVKKKRFHQICLEEMPWKAQMNLYLANAHFNLLLIKLRERMKMKFGISHTMVSFRSCDPNMFSLYNSGTVLPTGKMTIENYKVMLDFLHTTKKRKANLPSDAEEFITFVNSQMIDEKNVSKTQPVHDSDFRSGSGLSAKEKDRTANLSLLDHFMKIFLYCRRAMIIEEKGEFSVPSCYGNIKNDNGGSSLTFEHPLDDVNMVDLKWIHDFVLKSLELLYQVEKWETLVSLAIQFNAVSHERYTEQVTPLLVYAQRQLLLRISKYEGPDISQQPCGRYEVEHKEKITCRNFIGKQLKIYPTTNKLTDIENWMDLLRKLISSEYSHAKKLVCVPVDVTDTLRCFRETLEKSKYHNRSIRHSRKLLSLFLAQTQGDKGGINDSETSTGKVEFCLGTEEMHMPTPPDLSQEHFRVFSSVEKSKLPHSQLGLVISSYYETIDVLQASNQRSLKVQALHELGSLLIFAEKKRAAFKCWCQALDDLFRKQDVLHTWKELCPSVTSATDSYSPPGSKDYSEEFLSKVGIWGCLQGAIISAKIAQFIKILDVEKRTDCCILSALLFQGLLRTTLPHPKAERCYAQYEITQLLPGIELFSDRYRADICSVVASLYYIIHELHYVKQNIIILPLLALYQYFVSGICQDLVRNLDARILKIEVLIDLTFFSEAFHEMSQIFYGKNMPSLIPTGFKTTGKVKVFQSFDSGKPLTNKENIQALDELISKGTPQILVTIGQQHLLNKFSFVKAYFLINVAATINCVPETILKTVYHGFVSERSKANLPNLKELCLKDDGGSFSHLTKVKEEFTLSKIKSILLTEAEDKLSLLVSEMEQASNRSVSQCSVGELEMVVEARLQLAAIALQKHRSAYSAAIVFSTLKLLQDSKLFKKKVVQDDTESSSSPGVSATENKDDNEFLDPISLNSREYFNIHLWLRCRLALVTAFVAQIRGIGIVKENDMTNYVSLVNEVCVEAKNAGDRELQAEFLMQAVIIGLQEKHLKADIITNLQAIIQLLEGREFNSPRSYLILVRSMLLLDDLTKAEKFKEAPSSKSEKLSLLTQAHNILIEQMLIFGETVEFPSSNTDYASPLQPLKNVYLPHVILLAKTKMRIGHTVAKQLYYNNNIIKNKKKDSLKWLPVLQLFEMALKLCKISATEEREVEAEILFQKGKMERQLLMEERSLDSQLESLSEAIQLSLRHDQNSGLIRDSYLEMALSYLHMTKPKNKLSVAPIISKVSTRRQSSIKEPIINRFETYITLAWIAIRAATQVSEAVLAINLLIGKKNARIDKVSQGILPNIPEFATVDLLSSYSDYLLDNYQVVFQTGYTFFYQSDDVNVNTDAKKKTQTKVDITWILLLRYYIHLQRINNMSKLLASPKADSGTSLPDDTLFTSLFNSGLILRQKEMHIFLRRFLQLYSSSCIDEFPRELLQGLENPSFSEKVLQDSSGKLLRDSSLHSILSLKLLPSPSCVELISDMATQALNKELCFQWYIPPLERPPKEIEPMVLLLYAYNTKPLKITDVKNDGYNSAHAGSVWLPLNRVISIHEKLSNLAQIAEISLPAIPEIISDEKVTEIQEMEDKSIDKEMEYMITECCSEIVSLFLTDRETPLLTEVPFDISLPSIFSLERLFDLANGCIVSGGSLFNWIVSIIP</sequence>
<keyword evidence="1" id="KW-0966">Cell projection</keyword>
<keyword evidence="1" id="KW-0969">Cilium</keyword>
<dbReference type="EMBL" id="JACASE010000002">
    <property type="protein sequence ID" value="KAF6494200.1"/>
    <property type="molecule type" value="Genomic_DNA"/>
</dbReference>
<evidence type="ECO:0000313" key="2">
    <source>
        <dbReference type="Proteomes" id="UP000593571"/>
    </source>
</evidence>
<dbReference type="Proteomes" id="UP000593571">
    <property type="component" value="Unassembled WGS sequence"/>
</dbReference>
<dbReference type="PANTHER" id="PTHR33487:SF1">
    <property type="entry name" value="CILIA- AND FLAGELLA-ASSOCIATED PROTEIN 54"/>
    <property type="match status" value="1"/>
</dbReference>
<dbReference type="PANTHER" id="PTHR33487">
    <property type="entry name" value="CILIA- AND FLAGELLA-ASSOCIATED PROTEIN 54"/>
    <property type="match status" value="1"/>
</dbReference>